<keyword evidence="7 9" id="KW-1133">Transmembrane helix</keyword>
<keyword evidence="4" id="KW-0762">Sugar transport</keyword>
<feature type="transmembrane region" description="Helical" evidence="9">
    <location>
        <begin position="395"/>
        <end position="412"/>
    </location>
</feature>
<proteinExistence type="predicted"/>
<protein>
    <submittedName>
        <fullName evidence="10">Mannose/fructose-specific IIC/D component of PTS system</fullName>
    </submittedName>
</protein>
<dbReference type="GeneID" id="92869162"/>
<dbReference type="GO" id="GO:0005886">
    <property type="term" value="C:plasma membrane"/>
    <property type="evidence" value="ECO:0007669"/>
    <property type="project" value="UniProtKB-SubCell"/>
</dbReference>
<dbReference type="eggNOG" id="COG3715">
    <property type="taxonomic scope" value="Bacteria"/>
</dbReference>
<evidence type="ECO:0000256" key="8">
    <source>
        <dbReference type="ARBA" id="ARBA00023136"/>
    </source>
</evidence>
<name>A0A0H3CXW0_AMYMU</name>
<keyword evidence="6 9" id="KW-0812">Transmembrane</keyword>
<dbReference type="Pfam" id="PF03609">
    <property type="entry name" value="EII-Sor"/>
    <property type="match status" value="1"/>
</dbReference>
<evidence type="ECO:0000313" key="10">
    <source>
        <dbReference type="EMBL" id="ADJ43183.1"/>
    </source>
</evidence>
<dbReference type="OrthoDB" id="9811533at2"/>
<evidence type="ECO:0000256" key="5">
    <source>
        <dbReference type="ARBA" id="ARBA00022683"/>
    </source>
</evidence>
<evidence type="ECO:0000256" key="6">
    <source>
        <dbReference type="ARBA" id="ARBA00022692"/>
    </source>
</evidence>
<evidence type="ECO:0000256" key="3">
    <source>
        <dbReference type="ARBA" id="ARBA00022475"/>
    </source>
</evidence>
<keyword evidence="2" id="KW-0813">Transport</keyword>
<organism evidence="10 11">
    <name type="scientific">Amycolatopsis mediterranei (strain U-32)</name>
    <dbReference type="NCBI Taxonomy" id="749927"/>
    <lineage>
        <taxon>Bacteria</taxon>
        <taxon>Bacillati</taxon>
        <taxon>Actinomycetota</taxon>
        <taxon>Actinomycetes</taxon>
        <taxon>Pseudonocardiales</taxon>
        <taxon>Pseudonocardiaceae</taxon>
        <taxon>Amycolatopsis</taxon>
    </lineage>
</organism>
<dbReference type="PANTHER" id="PTHR32502:SF23">
    <property type="entry name" value="TRANSPORT PROTEIN, PTS SYSTEM"/>
    <property type="match status" value="1"/>
</dbReference>
<evidence type="ECO:0000256" key="1">
    <source>
        <dbReference type="ARBA" id="ARBA00004651"/>
    </source>
</evidence>
<evidence type="ECO:0000256" key="4">
    <source>
        <dbReference type="ARBA" id="ARBA00022597"/>
    </source>
</evidence>
<dbReference type="HOGENOM" id="CLU_036800_0_0_11"/>
<comment type="subcellular location">
    <subcellularLocation>
        <location evidence="1">Cell membrane</location>
        <topology evidence="1">Multi-pass membrane protein</topology>
    </subcellularLocation>
</comment>
<feature type="transmembrane region" description="Helical" evidence="9">
    <location>
        <begin position="145"/>
        <end position="167"/>
    </location>
</feature>
<dbReference type="InterPro" id="IPR004704">
    <property type="entry name" value="PTS_IID_man"/>
</dbReference>
<dbReference type="InterPro" id="IPR050303">
    <property type="entry name" value="GatZ_KbaZ_carbometab"/>
</dbReference>
<evidence type="ECO:0000256" key="7">
    <source>
        <dbReference type="ARBA" id="ARBA00022989"/>
    </source>
</evidence>
<feature type="transmembrane region" description="Helical" evidence="9">
    <location>
        <begin position="491"/>
        <end position="509"/>
    </location>
</feature>
<feature type="transmembrane region" description="Helical" evidence="9">
    <location>
        <begin position="179"/>
        <end position="201"/>
    </location>
</feature>
<dbReference type="PANTHER" id="PTHR32502">
    <property type="entry name" value="N-ACETYLGALACTOSAMINE PERMEASE II COMPONENT-RELATED"/>
    <property type="match status" value="1"/>
</dbReference>
<reference evidence="10 11" key="1">
    <citation type="journal article" date="2010" name="Cell Res.">
        <title>Complete genome sequence of the rifamycin SV-producing Amycolatopsis mediterranei U32 revealed its genetic characteristics in phylogeny and metabolism.</title>
        <authorList>
            <person name="Zhao W."/>
            <person name="Zhong Y."/>
            <person name="Yuan H."/>
            <person name="Wang J."/>
            <person name="Zheng H."/>
            <person name="Wang Y."/>
            <person name="Cen X."/>
            <person name="Xu F."/>
            <person name="Bai J."/>
            <person name="Han X."/>
            <person name="Lu G."/>
            <person name="Zhu Y."/>
            <person name="Shao Z."/>
            <person name="Yan H."/>
            <person name="Li C."/>
            <person name="Peng N."/>
            <person name="Zhang Z."/>
            <person name="Zhang Y."/>
            <person name="Lin W."/>
            <person name="Fan Y."/>
            <person name="Qin Z."/>
            <person name="Hu Y."/>
            <person name="Zhu B."/>
            <person name="Wang S."/>
            <person name="Ding X."/>
            <person name="Zhao G.P."/>
        </authorList>
    </citation>
    <scope>NUCLEOTIDE SEQUENCE [LARGE SCALE GENOMIC DNA]</scope>
    <source>
        <strain evidence="11">U-32</strain>
    </source>
</reference>
<dbReference type="PROSITE" id="PS51106">
    <property type="entry name" value="PTS_EIIC_TYPE_4"/>
    <property type="match status" value="1"/>
</dbReference>
<dbReference type="RefSeq" id="WP_013223271.1">
    <property type="nucleotide sequence ID" value="NC_014318.1"/>
</dbReference>
<dbReference type="PROSITE" id="PS51108">
    <property type="entry name" value="PTS_EIID"/>
    <property type="match status" value="1"/>
</dbReference>
<feature type="transmembrane region" description="Helical" evidence="9">
    <location>
        <begin position="369"/>
        <end position="389"/>
    </location>
</feature>
<dbReference type="Proteomes" id="UP000000328">
    <property type="component" value="Chromosome"/>
</dbReference>
<dbReference type="GO" id="GO:0009401">
    <property type="term" value="P:phosphoenolpyruvate-dependent sugar phosphotransferase system"/>
    <property type="evidence" value="ECO:0007669"/>
    <property type="project" value="UniProtKB-KW"/>
</dbReference>
<feature type="transmembrane region" description="Helical" evidence="9">
    <location>
        <begin position="207"/>
        <end position="240"/>
    </location>
</feature>
<dbReference type="PATRIC" id="fig|749927.5.peg.1410"/>
<feature type="transmembrane region" description="Helical" evidence="9">
    <location>
        <begin position="75"/>
        <end position="107"/>
    </location>
</feature>
<dbReference type="InterPro" id="IPR004700">
    <property type="entry name" value="PTS_IIC_man"/>
</dbReference>
<feature type="transmembrane region" description="Helical" evidence="9">
    <location>
        <begin position="42"/>
        <end position="63"/>
    </location>
</feature>
<evidence type="ECO:0000256" key="9">
    <source>
        <dbReference type="SAM" id="Phobius"/>
    </source>
</evidence>
<evidence type="ECO:0000256" key="2">
    <source>
        <dbReference type="ARBA" id="ARBA00022448"/>
    </source>
</evidence>
<gene>
    <name evidence="10" type="primary">manZ</name>
    <name evidence="10" type="ordered locus">AMED_1369</name>
</gene>
<dbReference type="KEGG" id="amd:AMED_1369"/>
<sequence>MLVALALTLWAIYCTYDGLGPFLIYAQRPLIAGSVAGLITGHPLLGLLIGATLELAALGVYTYGGATIPDYQTGAIVGTALAAGAAGAPAAQAAIGIGVGLPAAILLSALDPVGKMVTTGLVHRADGYAADGNARGLAMIHWVSLIPWVAVRAVPTFLAALAASGGLVKDITASIPAGFVQGMTLAGSLLPAVGFALLLGMMELSRYWYLLLIGFVGFAYLHLPVLGIALIGVAVAMLFVTLKRDEPVLAVPEDTAEESTEESTVDPRLTKQDLRRVFRRYFWSSQISWNYERMQALGFAYSMEPVLRRLYPAKADYVAGLQRHLQFFNTSVLVGGPLILGSSVALEEAGTPKSAASTKVALMGPMAGIGDTLVFALYNSIVFTMGASWALQGNWLGPAFAAVMVLVPYALVRRWQFGFAYREGKRLAGHLAAGALARVAQGATVLGFVVLGGFIPSIVKVVTTLTYRQTTTVQGQPVTQSVAIQDRLDELLPFLLPVLVTAGVYLLTVKARLRPVWVIGIVVVAGVVLGWLGWFAPSAPAKS</sequence>
<accession>A0A0H3CXW0</accession>
<dbReference type="AlphaFoldDB" id="A0A0H3CXW0"/>
<keyword evidence="5" id="KW-0598">Phosphotransferase system</keyword>
<feature type="transmembrane region" description="Helical" evidence="9">
    <location>
        <begin position="516"/>
        <end position="536"/>
    </location>
</feature>
<evidence type="ECO:0000313" key="11">
    <source>
        <dbReference type="Proteomes" id="UP000000328"/>
    </source>
</evidence>
<dbReference type="eggNOG" id="COG3716">
    <property type="taxonomic scope" value="Bacteria"/>
</dbReference>
<keyword evidence="8 9" id="KW-0472">Membrane</keyword>
<dbReference type="Pfam" id="PF03613">
    <property type="entry name" value="EIID-AGA"/>
    <property type="match status" value="1"/>
</dbReference>
<keyword evidence="3" id="KW-1003">Cell membrane</keyword>
<dbReference type="EMBL" id="CP002000">
    <property type="protein sequence ID" value="ADJ43183.1"/>
    <property type="molecule type" value="Genomic_DNA"/>
</dbReference>